<dbReference type="AlphaFoldDB" id="A0AAI8XMI0"/>
<dbReference type="PROSITE" id="PS51257">
    <property type="entry name" value="PROKAR_LIPOPROTEIN"/>
    <property type="match status" value="1"/>
</dbReference>
<feature type="compositionally biased region" description="Low complexity" evidence="1">
    <location>
        <begin position="37"/>
        <end position="51"/>
    </location>
</feature>
<feature type="signal peptide" evidence="2">
    <location>
        <begin position="1"/>
        <end position="23"/>
    </location>
</feature>
<evidence type="ECO:0000313" key="6">
    <source>
        <dbReference type="Proteomes" id="UP001241092"/>
    </source>
</evidence>
<reference evidence="3" key="2">
    <citation type="submission" date="2020-02" db="EMBL/GenBank/DDBJ databases">
        <authorList>
            <person name="Matsumoto Y."/>
            <person name="Motooka D."/>
            <person name="Nakamura S."/>
        </authorList>
    </citation>
    <scope>NUCLEOTIDE SEQUENCE</scope>
    <source>
        <strain evidence="3">JCM 12375</strain>
    </source>
</reference>
<gene>
    <name evidence="4" type="ORF">hbim_01871</name>
    <name evidence="3" type="ORF">MMAGJ_27430</name>
</gene>
<dbReference type="InterPro" id="IPR008972">
    <property type="entry name" value="Cupredoxin"/>
</dbReference>
<evidence type="ECO:0000256" key="2">
    <source>
        <dbReference type="SAM" id="SignalP"/>
    </source>
</evidence>
<reference evidence="4" key="3">
    <citation type="submission" date="2023-03" db="EMBL/GenBank/DDBJ databases">
        <title>Draft genome sequence of a Mycolicibacterium mageritense strain H4_3_1 isolated from a hybrid biological-inorganic system reactor.</title>
        <authorList>
            <person name="Feng X."/>
            <person name="Kazama D."/>
            <person name="Sato K."/>
            <person name="Kobayashi H."/>
        </authorList>
    </citation>
    <scope>NUCLEOTIDE SEQUENCE</scope>
    <source>
        <strain evidence="4">H4_3_1</strain>
    </source>
</reference>
<reference evidence="3 5" key="1">
    <citation type="journal article" date="2019" name="Emerg. Microbes Infect.">
        <title>Comprehensive subspecies identification of 175 nontuberculous mycobacteria species based on 7547 genomic profiles.</title>
        <authorList>
            <person name="Matsumoto Y."/>
            <person name="Kinjo T."/>
            <person name="Motooka D."/>
            <person name="Nabeya D."/>
            <person name="Jung N."/>
            <person name="Uechi K."/>
            <person name="Horii T."/>
            <person name="Iida T."/>
            <person name="Fujita J."/>
            <person name="Nakamura S."/>
        </authorList>
    </citation>
    <scope>NUCLEOTIDE SEQUENCE [LARGE SCALE GENOMIC DNA]</scope>
    <source>
        <strain evidence="3 5">JCM 12375</strain>
    </source>
</reference>
<evidence type="ECO:0000313" key="3">
    <source>
        <dbReference type="EMBL" id="BBX33461.1"/>
    </source>
</evidence>
<dbReference type="Proteomes" id="UP000465622">
    <property type="component" value="Chromosome"/>
</dbReference>
<name>A0AAI8XMI0_MYCME</name>
<proteinExistence type="predicted"/>
<organism evidence="4 6">
    <name type="scientific">Mycolicibacterium mageritense</name>
    <name type="common">Mycobacterium mageritense</name>
    <dbReference type="NCBI Taxonomy" id="53462"/>
    <lineage>
        <taxon>Bacteria</taxon>
        <taxon>Bacillati</taxon>
        <taxon>Actinomycetota</taxon>
        <taxon>Actinomycetes</taxon>
        <taxon>Mycobacteriales</taxon>
        <taxon>Mycobacteriaceae</taxon>
        <taxon>Mycolicibacterium</taxon>
    </lineage>
</organism>
<dbReference type="Gene3D" id="2.60.40.420">
    <property type="entry name" value="Cupredoxins - blue copper proteins"/>
    <property type="match status" value="1"/>
</dbReference>
<evidence type="ECO:0000313" key="5">
    <source>
        <dbReference type="Proteomes" id="UP000465622"/>
    </source>
</evidence>
<dbReference type="EMBL" id="AP027452">
    <property type="protein sequence ID" value="BDY27941.1"/>
    <property type="molecule type" value="Genomic_DNA"/>
</dbReference>
<keyword evidence="5" id="KW-1185">Reference proteome</keyword>
<keyword evidence="2" id="KW-0732">Signal</keyword>
<dbReference type="EMBL" id="AP022567">
    <property type="protein sequence ID" value="BBX33461.1"/>
    <property type="molecule type" value="Genomic_DNA"/>
</dbReference>
<evidence type="ECO:0000313" key="4">
    <source>
        <dbReference type="EMBL" id="BDY27941.1"/>
    </source>
</evidence>
<evidence type="ECO:0000256" key="1">
    <source>
        <dbReference type="SAM" id="MobiDB-lite"/>
    </source>
</evidence>
<accession>A0AAI8XMI0</accession>
<evidence type="ECO:0008006" key="7">
    <source>
        <dbReference type="Google" id="ProtNLM"/>
    </source>
</evidence>
<dbReference type="Proteomes" id="UP001241092">
    <property type="component" value="Chromosome"/>
</dbReference>
<sequence>MTISRTIPSSRIIVLAAAAALLAAGCGGSDKAENAEASTSTTPSVTTVAPSDMTNQQSPPNRLVIDVTIKGGEVTPTNAQLQGKVKDPIVIRVNSDAADELHVHSVPEHTFKIEPKAGQQFQFTVDVPGTVDVELHQLNRTVASIQVQQ</sequence>
<feature type="region of interest" description="Disordered" evidence="1">
    <location>
        <begin position="28"/>
        <end position="59"/>
    </location>
</feature>
<feature type="chain" id="PRO_5042489890" description="EfeO-type cupredoxin-like domain-containing protein" evidence="2">
    <location>
        <begin position="24"/>
        <end position="149"/>
    </location>
</feature>
<protein>
    <recommendedName>
        <fullName evidence="7">EfeO-type cupredoxin-like domain-containing protein</fullName>
    </recommendedName>
</protein>